<dbReference type="EMBL" id="HBUF01062565">
    <property type="protein sequence ID" value="CAG6626439.1"/>
    <property type="molecule type" value="Transcribed_RNA"/>
</dbReference>
<sequence length="197" mass="23125">MKTPRSSTQTTTRNTHPSKKLYVTGSNTSEMIALPVAIHGYLELHVPCHCEVLIENYMIHDKFPCDKDWSLKMGYYHVIPYNWTNFTQEQITSVSSNESLSYQTKMDMIMNHGWEIKKKHTHIEPEINPPSGISQTYQHMKKNMEEFHLEWTTVLSLLIILFLLRRPINLLLVKMIENCCKRDNNSNVVYDLELRPN</sequence>
<evidence type="ECO:0000313" key="2">
    <source>
        <dbReference type="EMBL" id="CAG6626439.1"/>
    </source>
</evidence>
<keyword evidence="1" id="KW-1133">Transmembrane helix</keyword>
<dbReference type="AlphaFoldDB" id="A0A8D8Q778"/>
<reference evidence="2" key="1">
    <citation type="submission" date="2021-05" db="EMBL/GenBank/DDBJ databases">
        <authorList>
            <person name="Alioto T."/>
            <person name="Alioto T."/>
            <person name="Gomez Garrido J."/>
        </authorList>
    </citation>
    <scope>NUCLEOTIDE SEQUENCE</scope>
</reference>
<evidence type="ECO:0000256" key="1">
    <source>
        <dbReference type="SAM" id="Phobius"/>
    </source>
</evidence>
<keyword evidence="1" id="KW-0472">Membrane</keyword>
<name>A0A8D8Q778_9HEMI</name>
<organism evidence="2">
    <name type="scientific">Cacopsylla melanoneura</name>
    <dbReference type="NCBI Taxonomy" id="428564"/>
    <lineage>
        <taxon>Eukaryota</taxon>
        <taxon>Metazoa</taxon>
        <taxon>Ecdysozoa</taxon>
        <taxon>Arthropoda</taxon>
        <taxon>Hexapoda</taxon>
        <taxon>Insecta</taxon>
        <taxon>Pterygota</taxon>
        <taxon>Neoptera</taxon>
        <taxon>Paraneoptera</taxon>
        <taxon>Hemiptera</taxon>
        <taxon>Sternorrhyncha</taxon>
        <taxon>Psylloidea</taxon>
        <taxon>Psyllidae</taxon>
        <taxon>Psyllinae</taxon>
        <taxon>Cacopsylla</taxon>
    </lineage>
</organism>
<keyword evidence="1" id="KW-0812">Transmembrane</keyword>
<feature type="transmembrane region" description="Helical" evidence="1">
    <location>
        <begin position="147"/>
        <end position="164"/>
    </location>
</feature>
<accession>A0A8D8Q778</accession>
<protein>
    <submittedName>
        <fullName evidence="2">Uncharacterized protein</fullName>
    </submittedName>
</protein>
<proteinExistence type="predicted"/>